<protein>
    <recommendedName>
        <fullName evidence="4">Lipoprotein</fullName>
    </recommendedName>
</protein>
<keyword evidence="1" id="KW-0732">Signal</keyword>
<gene>
    <name evidence="2" type="ORF">CAL25_09195</name>
</gene>
<dbReference type="EMBL" id="NEVP01000006">
    <property type="protein sequence ID" value="OZI51701.1"/>
    <property type="molecule type" value="Genomic_DNA"/>
</dbReference>
<accession>A0A261TQY4</accession>
<proteinExistence type="predicted"/>
<dbReference type="AlphaFoldDB" id="A0A261TQY4"/>
<feature type="chain" id="PRO_5013215388" description="Lipoprotein" evidence="1">
    <location>
        <begin position="27"/>
        <end position="177"/>
    </location>
</feature>
<sequence>MFAPPLTLPSAFARLAAALALAGALAGCTNMTQVPAGTPLADVEAQWGRPNFFCDRPDGGRRVIWTQQPMGQYAWGTNVTPDGRVGPVISILRDEHFRLLSQGTWSAEQVRCEFGPPARVSEAGLGSSRQVVWAYRYREADAWNSLMYVYLGADGRQVTRFHPGPDPMYDDERFFGL</sequence>
<evidence type="ECO:0000313" key="3">
    <source>
        <dbReference type="Proteomes" id="UP000216913"/>
    </source>
</evidence>
<evidence type="ECO:0008006" key="4">
    <source>
        <dbReference type="Google" id="ProtNLM"/>
    </source>
</evidence>
<reference evidence="2 3" key="1">
    <citation type="submission" date="2017-05" db="EMBL/GenBank/DDBJ databases">
        <title>Complete and WGS of Bordetella genogroups.</title>
        <authorList>
            <person name="Spilker T."/>
            <person name="LiPuma J."/>
        </authorList>
    </citation>
    <scope>NUCLEOTIDE SEQUENCE [LARGE SCALE GENOMIC DNA]</scope>
    <source>
        <strain evidence="2 3">AU10456</strain>
    </source>
</reference>
<dbReference type="OrthoDB" id="8962020at2"/>
<evidence type="ECO:0000256" key="1">
    <source>
        <dbReference type="SAM" id="SignalP"/>
    </source>
</evidence>
<organism evidence="2 3">
    <name type="scientific">Bordetella genomosp. 5</name>
    <dbReference type="NCBI Taxonomy" id="1395608"/>
    <lineage>
        <taxon>Bacteria</taxon>
        <taxon>Pseudomonadati</taxon>
        <taxon>Pseudomonadota</taxon>
        <taxon>Betaproteobacteria</taxon>
        <taxon>Burkholderiales</taxon>
        <taxon>Alcaligenaceae</taxon>
        <taxon>Bordetella</taxon>
    </lineage>
</organism>
<comment type="caution">
    <text evidence="2">The sequence shown here is derived from an EMBL/GenBank/DDBJ whole genome shotgun (WGS) entry which is preliminary data.</text>
</comment>
<keyword evidence="3" id="KW-1185">Reference proteome</keyword>
<dbReference type="Proteomes" id="UP000216913">
    <property type="component" value="Unassembled WGS sequence"/>
</dbReference>
<name>A0A261TQY4_9BORD</name>
<dbReference type="RefSeq" id="WP_094799658.1">
    <property type="nucleotide sequence ID" value="NZ_NEVN01000002.1"/>
</dbReference>
<evidence type="ECO:0000313" key="2">
    <source>
        <dbReference type="EMBL" id="OZI51701.1"/>
    </source>
</evidence>
<feature type="signal peptide" evidence="1">
    <location>
        <begin position="1"/>
        <end position="26"/>
    </location>
</feature>